<dbReference type="Pfam" id="PF00550">
    <property type="entry name" value="PP-binding"/>
    <property type="match status" value="1"/>
</dbReference>
<evidence type="ECO:0000256" key="2">
    <source>
        <dbReference type="ARBA" id="ARBA00022553"/>
    </source>
</evidence>
<dbReference type="InterPro" id="IPR036736">
    <property type="entry name" value="ACP-like_sf"/>
</dbReference>
<dbReference type="PROSITE" id="PS50075">
    <property type="entry name" value="CARRIER"/>
    <property type="match status" value="1"/>
</dbReference>
<dbReference type="GO" id="GO:0031177">
    <property type="term" value="F:phosphopantetheine binding"/>
    <property type="evidence" value="ECO:0007669"/>
    <property type="project" value="InterPro"/>
</dbReference>
<dbReference type="PANTHER" id="PTHR10098:SF108">
    <property type="entry name" value="TETRATRICOPEPTIDE REPEAT PROTEIN 28"/>
    <property type="match status" value="1"/>
</dbReference>
<evidence type="ECO:0000259" key="3">
    <source>
        <dbReference type="PROSITE" id="PS50075"/>
    </source>
</evidence>
<dbReference type="OMA" id="ANSHCAK"/>
<dbReference type="SUPFAM" id="SSF48452">
    <property type="entry name" value="TPR-like"/>
    <property type="match status" value="4"/>
</dbReference>
<dbReference type="Gene3D" id="1.25.40.10">
    <property type="entry name" value="Tetratricopeptide repeat domain"/>
    <property type="match status" value="3"/>
</dbReference>
<keyword evidence="1" id="KW-0596">Phosphopantetheine</keyword>
<sequence>MAAALGGQANGALELTTSPGLADFYRQVAESSTSPTEREAAEKFVLAEGRLDAEDVDGCLQAAQQAVDSFLGLKHKTGVADSLRLMVQAHRMRADVLRCGDAEEAKGVRETLQTAEQLGKQHIAAFHEAGDKRSEAIMMLAVAEVNYNKRGGKKRREAMELLAQARVLAQQSSDNLAEASVVFVQANAAVKNRLNDEALAFAEEAQSLYRAAGDRRGEGKALHMLALARIMSEDFEEGMKTAEDALSIFRELKLKRLEAFELFIMAHYWLTRKKGREAVPLAEDALELFKEVDSTNSGWTSHAYDCLVQAYVTKGDAKKAMIIAQEACEHFELKKDKRGQVMALSTLATALVAKDDCEEAVRVVEQAQAVVQEIGDKRWEAGILQELASIHMLRESYEEASMAANDAVAIYQDLKDRQGEAMGMNTLAQVALAKNDLDKAVQIAQEQRAIFQEIGDKVKEAACLLTVSTVYGSEEKYDDAMAVAREAQEISVEAKDRSGEARALNVIADLLCDQKDFEGAAEAAKEMRAKLRETGDKAAEVGAIRVLANIHLAADAAGEAVRAANEALALAKKVHDKKSVAENMLLVSEANLQLVIQDNPKALAKGSEKSLRPAKEAYNVAKSIGHGPLMGSAMYQVANVQLMTARLDEALAAAREAVDIFRQVDERIQEAAAVLLIADIHHQGGAEEKALDAANEGLMLAKACGDEKKMKQAEELIEKIAGRRVMYTMGPMDGHAAAAPGGASAEAAAPQAASVAVAPKEVGLDPLMVEATVQEMARAAIGVDDELFLDSALMDSGMDSLTAVSFRNGLQQNLGVKLPSSLMFDYPTMKEVSNRIIELSIENAAK</sequence>
<dbReference type="EMBL" id="CAJNNV010027610">
    <property type="protein sequence ID" value="CAE8620932.1"/>
    <property type="molecule type" value="Genomic_DNA"/>
</dbReference>
<evidence type="ECO:0000313" key="5">
    <source>
        <dbReference type="Proteomes" id="UP000654075"/>
    </source>
</evidence>
<feature type="domain" description="Carrier" evidence="3">
    <location>
        <begin position="764"/>
        <end position="840"/>
    </location>
</feature>
<dbReference type="InterPro" id="IPR020806">
    <property type="entry name" value="PKS_PP-bd"/>
</dbReference>
<dbReference type="PANTHER" id="PTHR10098">
    <property type="entry name" value="RAPSYN-RELATED"/>
    <property type="match status" value="1"/>
</dbReference>
<comment type="caution">
    <text evidence="4">The sequence shown here is derived from an EMBL/GenBank/DDBJ whole genome shotgun (WGS) entry which is preliminary data.</text>
</comment>
<keyword evidence="2" id="KW-0597">Phosphoprotein</keyword>
<evidence type="ECO:0000313" key="4">
    <source>
        <dbReference type="EMBL" id="CAE8620932.1"/>
    </source>
</evidence>
<dbReference type="AlphaFoldDB" id="A0A813G457"/>
<dbReference type="InterPro" id="IPR009081">
    <property type="entry name" value="PP-bd_ACP"/>
</dbReference>
<organism evidence="4 5">
    <name type="scientific">Polarella glacialis</name>
    <name type="common">Dinoflagellate</name>
    <dbReference type="NCBI Taxonomy" id="89957"/>
    <lineage>
        <taxon>Eukaryota</taxon>
        <taxon>Sar</taxon>
        <taxon>Alveolata</taxon>
        <taxon>Dinophyceae</taxon>
        <taxon>Suessiales</taxon>
        <taxon>Suessiaceae</taxon>
        <taxon>Polarella</taxon>
    </lineage>
</organism>
<gene>
    <name evidence="4" type="ORF">PGLA1383_LOCUS38457</name>
</gene>
<dbReference type="SUPFAM" id="SSF47336">
    <property type="entry name" value="ACP-like"/>
    <property type="match status" value="1"/>
</dbReference>
<reference evidence="4" key="1">
    <citation type="submission" date="2021-02" db="EMBL/GenBank/DDBJ databases">
        <authorList>
            <person name="Dougan E. K."/>
            <person name="Rhodes N."/>
            <person name="Thang M."/>
            <person name="Chan C."/>
        </authorList>
    </citation>
    <scope>NUCLEOTIDE SEQUENCE</scope>
</reference>
<protein>
    <recommendedName>
        <fullName evidence="3">Carrier domain-containing protein</fullName>
    </recommendedName>
</protein>
<dbReference type="InterPro" id="IPR011990">
    <property type="entry name" value="TPR-like_helical_dom_sf"/>
</dbReference>
<dbReference type="Gene3D" id="1.10.1200.10">
    <property type="entry name" value="ACP-like"/>
    <property type="match status" value="1"/>
</dbReference>
<proteinExistence type="predicted"/>
<name>A0A813G457_POLGL</name>
<dbReference type="OrthoDB" id="429647at2759"/>
<dbReference type="SMART" id="SM00028">
    <property type="entry name" value="TPR"/>
    <property type="match status" value="11"/>
</dbReference>
<evidence type="ECO:0000256" key="1">
    <source>
        <dbReference type="ARBA" id="ARBA00022450"/>
    </source>
</evidence>
<keyword evidence="5" id="KW-1185">Reference proteome</keyword>
<dbReference type="Proteomes" id="UP000654075">
    <property type="component" value="Unassembled WGS sequence"/>
</dbReference>
<accession>A0A813G457</accession>
<dbReference type="InterPro" id="IPR019734">
    <property type="entry name" value="TPR_rpt"/>
</dbReference>
<dbReference type="SMART" id="SM00823">
    <property type="entry name" value="PKS_PP"/>
    <property type="match status" value="1"/>
</dbReference>